<evidence type="ECO:0000259" key="6">
    <source>
        <dbReference type="PROSITE" id="PS51157"/>
    </source>
</evidence>
<name>A0A9P0HV25_NEZVI</name>
<dbReference type="GO" id="GO:0061630">
    <property type="term" value="F:ubiquitin protein ligase activity"/>
    <property type="evidence" value="ECO:0007669"/>
    <property type="project" value="InterPro"/>
</dbReference>
<feature type="region of interest" description="Disordered" evidence="5">
    <location>
        <begin position="220"/>
        <end position="264"/>
    </location>
</feature>
<dbReference type="PROSITE" id="PS51157">
    <property type="entry name" value="ZF_UBR"/>
    <property type="match status" value="1"/>
</dbReference>
<dbReference type="PANTHER" id="PTHR13513:SF9">
    <property type="entry name" value="E3 UBIQUITIN-PROTEIN LIGASE UBR7-RELATED"/>
    <property type="match status" value="1"/>
</dbReference>
<proteinExistence type="predicted"/>
<keyword evidence="3" id="KW-0862">Zinc</keyword>
<dbReference type="PANTHER" id="PTHR13513">
    <property type="entry name" value="E3 UBIQUITIN-PROTEIN LIGASE UBR7"/>
    <property type="match status" value="1"/>
</dbReference>
<keyword evidence="2" id="KW-0863">Zinc-finger</keyword>
<feature type="domain" description="UBR-type" evidence="6">
    <location>
        <begin position="44"/>
        <end position="119"/>
    </location>
</feature>
<feature type="zinc finger region" description="UBR-type" evidence="4">
    <location>
        <begin position="44"/>
        <end position="119"/>
    </location>
</feature>
<dbReference type="EMBL" id="OV725083">
    <property type="protein sequence ID" value="CAH1407902.1"/>
    <property type="molecule type" value="Genomic_DNA"/>
</dbReference>
<dbReference type="OrthoDB" id="10262564at2759"/>
<dbReference type="InterPro" id="IPR040204">
    <property type="entry name" value="UBR7"/>
</dbReference>
<evidence type="ECO:0000313" key="8">
    <source>
        <dbReference type="Proteomes" id="UP001152798"/>
    </source>
</evidence>
<dbReference type="SUPFAM" id="SSF57903">
    <property type="entry name" value="FYVE/PHD zinc finger"/>
    <property type="match status" value="1"/>
</dbReference>
<dbReference type="InterPro" id="IPR013083">
    <property type="entry name" value="Znf_RING/FYVE/PHD"/>
</dbReference>
<dbReference type="Proteomes" id="UP001152798">
    <property type="component" value="Chromosome 7"/>
</dbReference>
<dbReference type="SMART" id="SM00396">
    <property type="entry name" value="ZnF_UBR1"/>
    <property type="match status" value="1"/>
</dbReference>
<dbReference type="CDD" id="cd19677">
    <property type="entry name" value="UBR-box_UBR7"/>
    <property type="match status" value="1"/>
</dbReference>
<sequence length="432" mass="49211">MAESSSSEVKDVSDDNTLTLVDFLEEELQLESDANAVLGPSDDKNCTYNRGYLQRQALYACMTCTPQDSPSSKPAGICLACSYHCHEDHELVELYTKRFFRCDCGNSRFNGKKCNLEPNKTEENEKNVYNQNFRGLYCFCSRPYPDPEDDVSDEMLQCIICEDWYHTRHLKSQVPPETNYAELICGSCMDKLPFLNHYLGLAVSPTSNNSKDNKEDINIEVDASEGTSSSNVLSDNKTTEEPMKIDTQEKTSDEEKRPSLEGKECSQNEMAVINSIPSNEMNSVVTPVSKVDECKLENSRTLDRTEESATFWPSNFRSALCCCTKCQDLYAKHNVPWITDEKDTVQSYEGIGKETHKNSQYEAGLEALASLDRFRQVEAIQNYNDLKSNLSDFLIKFVRQKRVVKKEDIDEFFTDMQARKRQKVGTPPYTCH</sequence>
<dbReference type="GO" id="GO:0005737">
    <property type="term" value="C:cytoplasm"/>
    <property type="evidence" value="ECO:0007669"/>
    <property type="project" value="TreeGrafter"/>
</dbReference>
<dbReference type="Gene3D" id="3.30.40.10">
    <property type="entry name" value="Zinc/RING finger domain, C3HC4 (zinc finger)"/>
    <property type="match status" value="1"/>
</dbReference>
<dbReference type="CDD" id="cd15542">
    <property type="entry name" value="PHD_UBR7"/>
    <property type="match status" value="1"/>
</dbReference>
<feature type="compositionally biased region" description="Polar residues" evidence="5">
    <location>
        <begin position="225"/>
        <end position="236"/>
    </location>
</feature>
<accession>A0A9P0HV25</accession>
<evidence type="ECO:0000256" key="2">
    <source>
        <dbReference type="ARBA" id="ARBA00022771"/>
    </source>
</evidence>
<evidence type="ECO:0000256" key="1">
    <source>
        <dbReference type="ARBA" id="ARBA00022723"/>
    </source>
</evidence>
<feature type="compositionally biased region" description="Basic and acidic residues" evidence="5">
    <location>
        <begin position="237"/>
        <end position="264"/>
    </location>
</feature>
<evidence type="ECO:0000256" key="3">
    <source>
        <dbReference type="ARBA" id="ARBA00022833"/>
    </source>
</evidence>
<dbReference type="GO" id="GO:0008270">
    <property type="term" value="F:zinc ion binding"/>
    <property type="evidence" value="ECO:0007669"/>
    <property type="project" value="UniProtKB-KW"/>
</dbReference>
<reference evidence="7" key="1">
    <citation type="submission" date="2022-01" db="EMBL/GenBank/DDBJ databases">
        <authorList>
            <person name="King R."/>
        </authorList>
    </citation>
    <scope>NUCLEOTIDE SEQUENCE</scope>
</reference>
<keyword evidence="1" id="KW-0479">Metal-binding</keyword>
<gene>
    <name evidence="7" type="ORF">NEZAVI_LOCUS15526</name>
</gene>
<evidence type="ECO:0000256" key="5">
    <source>
        <dbReference type="SAM" id="MobiDB-lite"/>
    </source>
</evidence>
<organism evidence="7 8">
    <name type="scientific">Nezara viridula</name>
    <name type="common">Southern green stink bug</name>
    <name type="synonym">Cimex viridulus</name>
    <dbReference type="NCBI Taxonomy" id="85310"/>
    <lineage>
        <taxon>Eukaryota</taxon>
        <taxon>Metazoa</taxon>
        <taxon>Ecdysozoa</taxon>
        <taxon>Arthropoda</taxon>
        <taxon>Hexapoda</taxon>
        <taxon>Insecta</taxon>
        <taxon>Pterygota</taxon>
        <taxon>Neoptera</taxon>
        <taxon>Paraneoptera</taxon>
        <taxon>Hemiptera</taxon>
        <taxon>Heteroptera</taxon>
        <taxon>Panheteroptera</taxon>
        <taxon>Pentatomomorpha</taxon>
        <taxon>Pentatomoidea</taxon>
        <taxon>Pentatomidae</taxon>
        <taxon>Pentatominae</taxon>
        <taxon>Nezara</taxon>
    </lineage>
</organism>
<dbReference type="InterPro" id="IPR047506">
    <property type="entry name" value="UBR7-like_UBR-box"/>
</dbReference>
<dbReference type="AlphaFoldDB" id="A0A9P0HV25"/>
<dbReference type="Pfam" id="PF02207">
    <property type="entry name" value="zf-UBR"/>
    <property type="match status" value="1"/>
</dbReference>
<keyword evidence="8" id="KW-1185">Reference proteome</keyword>
<dbReference type="InterPro" id="IPR003126">
    <property type="entry name" value="Znf_UBR"/>
</dbReference>
<protein>
    <recommendedName>
        <fullName evidence="6">UBR-type domain-containing protein</fullName>
    </recommendedName>
</protein>
<evidence type="ECO:0000313" key="7">
    <source>
        <dbReference type="EMBL" id="CAH1407902.1"/>
    </source>
</evidence>
<dbReference type="InterPro" id="IPR011011">
    <property type="entry name" value="Znf_FYVE_PHD"/>
</dbReference>
<evidence type="ECO:0000256" key="4">
    <source>
        <dbReference type="PROSITE-ProRule" id="PRU00508"/>
    </source>
</evidence>